<dbReference type="NCBIfam" id="NF003591">
    <property type="entry name" value="PRK05254.1-4"/>
    <property type="match status" value="1"/>
</dbReference>
<accession>A0A3N4M8Q3</accession>
<dbReference type="NCBIfam" id="TIGR00628">
    <property type="entry name" value="ung"/>
    <property type="match status" value="1"/>
</dbReference>
<keyword evidence="3 7" id="KW-0378">Hydrolase</keyword>
<dbReference type="SMART" id="SM00986">
    <property type="entry name" value="UDG"/>
    <property type="match status" value="1"/>
</dbReference>
<reference evidence="12 13" key="1">
    <citation type="journal article" date="2018" name="Nat. Ecol. Evol.">
        <title>Pezizomycetes genomes reveal the molecular basis of ectomycorrhizal truffle lifestyle.</title>
        <authorList>
            <person name="Murat C."/>
            <person name="Payen T."/>
            <person name="Noel B."/>
            <person name="Kuo A."/>
            <person name="Morin E."/>
            <person name="Chen J."/>
            <person name="Kohler A."/>
            <person name="Krizsan K."/>
            <person name="Balestrini R."/>
            <person name="Da Silva C."/>
            <person name="Montanini B."/>
            <person name="Hainaut M."/>
            <person name="Levati E."/>
            <person name="Barry K.W."/>
            <person name="Belfiori B."/>
            <person name="Cichocki N."/>
            <person name="Clum A."/>
            <person name="Dockter R.B."/>
            <person name="Fauchery L."/>
            <person name="Guy J."/>
            <person name="Iotti M."/>
            <person name="Le Tacon F."/>
            <person name="Lindquist E.A."/>
            <person name="Lipzen A."/>
            <person name="Malagnac F."/>
            <person name="Mello A."/>
            <person name="Molinier V."/>
            <person name="Miyauchi S."/>
            <person name="Poulain J."/>
            <person name="Riccioni C."/>
            <person name="Rubini A."/>
            <person name="Sitrit Y."/>
            <person name="Splivallo R."/>
            <person name="Traeger S."/>
            <person name="Wang M."/>
            <person name="Zifcakova L."/>
            <person name="Wipf D."/>
            <person name="Zambonelli A."/>
            <person name="Paolocci F."/>
            <person name="Nowrousian M."/>
            <person name="Ottonello S."/>
            <person name="Baldrian P."/>
            <person name="Spatafora J.W."/>
            <person name="Henrissat B."/>
            <person name="Nagy L.G."/>
            <person name="Aury J.M."/>
            <person name="Wincker P."/>
            <person name="Grigoriev I.V."/>
            <person name="Bonfante P."/>
            <person name="Martin F.M."/>
        </authorList>
    </citation>
    <scope>NUCLEOTIDE SEQUENCE [LARGE SCALE GENOMIC DNA]</scope>
    <source>
        <strain evidence="12 13">ATCC MYA-4762</strain>
    </source>
</reference>
<evidence type="ECO:0000256" key="10">
    <source>
        <dbReference type="SAM" id="MobiDB-lite"/>
    </source>
</evidence>
<feature type="compositionally biased region" description="Polar residues" evidence="10">
    <location>
        <begin position="300"/>
        <end position="316"/>
    </location>
</feature>
<gene>
    <name evidence="7" type="primary">UNG1</name>
    <name evidence="12" type="ORF">L211DRAFT_855170</name>
</gene>
<dbReference type="STRING" id="1051890.A0A3N4M8Q3"/>
<dbReference type="FunFam" id="3.40.470.10:FF:000007">
    <property type="entry name" value="Uracil-DNA glycosylase"/>
    <property type="match status" value="1"/>
</dbReference>
<dbReference type="GO" id="GO:0097510">
    <property type="term" value="P:base-excision repair, AP site formation via deaminated base removal"/>
    <property type="evidence" value="ECO:0007669"/>
    <property type="project" value="TreeGrafter"/>
</dbReference>
<dbReference type="SMART" id="SM00987">
    <property type="entry name" value="UreE_C"/>
    <property type="match status" value="1"/>
</dbReference>
<keyword evidence="6 7" id="KW-0539">Nucleus</keyword>
<evidence type="ECO:0000313" key="13">
    <source>
        <dbReference type="Proteomes" id="UP000267821"/>
    </source>
</evidence>
<evidence type="ECO:0000256" key="6">
    <source>
        <dbReference type="ARBA" id="ARBA00023242"/>
    </source>
</evidence>
<keyword evidence="2 7" id="KW-0227">DNA damage</keyword>
<dbReference type="InterPro" id="IPR005122">
    <property type="entry name" value="Uracil-DNA_glycosylase-like"/>
</dbReference>
<sequence>MATKRKAPATTEDTPKKTRAITSFFVAKDGGGGKSADGPVSNFDTDAWAETLTDEQRRLLKLELETMHVSWLEMLKEVLVTEQFLGLKKFLEDEKMAGKTIYPAEQDIYSWSRYCPLNTVKVVILGQDPYHGVNQAHGLSFSVRPPTPAPPSLLNMFICLKNDYSNFKPPPNRGGLLVPWAEQGVLMLNASLTVRKSEAGSHANKGWEALTGKAIEVVTQKRTRGVVFMAWGKHAQLRCKAVDKQKHKVLESAHPSPLSARKGFFDCGHFRKANDFLQERYGIEGIIDWNLGEKAPPANSVTAKKAVNTSDTSQGPGVQVKDTTNGGAKKKGKKEDRERKHDDTDYDSEGLDDSDLQFVLVSSRTGVGLTE</sequence>
<dbReference type="InParanoid" id="A0A3N4M8Q3"/>
<dbReference type="HAMAP" id="MF_00148">
    <property type="entry name" value="UDG"/>
    <property type="match status" value="1"/>
</dbReference>
<protein>
    <recommendedName>
        <fullName evidence="7 9">Uracil-DNA glycosylase</fullName>
        <shortName evidence="7">UDG</shortName>
        <ecNumber evidence="7 9">3.2.2.27</ecNumber>
    </recommendedName>
</protein>
<comment type="similarity">
    <text evidence="1 7 9">Belongs to the uracil-DNA glycosylase (UDG) superfamily. UNG family.</text>
</comment>
<comment type="function">
    <text evidence="7 9">Excises uracil residues from the DNA which can arise as a result of misincorporation of dUMP residues by DNA polymerase or due to deamination of cytosine.</text>
</comment>
<dbReference type="AlphaFoldDB" id="A0A3N4M8Q3"/>
<keyword evidence="13" id="KW-1185">Reference proteome</keyword>
<dbReference type="NCBIfam" id="NF003588">
    <property type="entry name" value="PRK05254.1-1"/>
    <property type="match status" value="1"/>
</dbReference>
<dbReference type="PANTHER" id="PTHR11264">
    <property type="entry name" value="URACIL-DNA GLYCOSYLASE"/>
    <property type="match status" value="1"/>
</dbReference>
<comment type="catalytic activity">
    <reaction evidence="7 9">
        <text>Hydrolyzes single-stranded DNA or mismatched double-stranded DNA and polynucleotides, releasing free uracil.</text>
        <dbReference type="EC" id="3.2.2.27"/>
    </reaction>
</comment>
<dbReference type="GO" id="GO:0005739">
    <property type="term" value="C:mitochondrion"/>
    <property type="evidence" value="ECO:0007669"/>
    <property type="project" value="UniProtKB-SubCell"/>
</dbReference>
<evidence type="ECO:0000256" key="5">
    <source>
        <dbReference type="ARBA" id="ARBA00023204"/>
    </source>
</evidence>
<dbReference type="InterPro" id="IPR036895">
    <property type="entry name" value="Uracil-DNA_glycosylase-like_sf"/>
</dbReference>
<evidence type="ECO:0000259" key="11">
    <source>
        <dbReference type="SMART" id="SM00986"/>
    </source>
</evidence>
<feature type="active site" description="Proton acceptor" evidence="7 8">
    <location>
        <position position="128"/>
    </location>
</feature>
<dbReference type="InterPro" id="IPR002043">
    <property type="entry name" value="UDG_fam1"/>
</dbReference>
<evidence type="ECO:0000313" key="12">
    <source>
        <dbReference type="EMBL" id="RPB29082.1"/>
    </source>
</evidence>
<dbReference type="PANTHER" id="PTHR11264:SF0">
    <property type="entry name" value="URACIL-DNA GLYCOSYLASE"/>
    <property type="match status" value="1"/>
</dbReference>
<keyword evidence="4 7" id="KW-0496">Mitochondrion</keyword>
<feature type="region of interest" description="Disordered" evidence="10">
    <location>
        <begin position="300"/>
        <end position="351"/>
    </location>
</feature>
<dbReference type="EC" id="3.2.2.27" evidence="7 9"/>
<dbReference type="Gene3D" id="3.40.470.10">
    <property type="entry name" value="Uracil-DNA glycosylase-like domain"/>
    <property type="match status" value="1"/>
</dbReference>
<evidence type="ECO:0000256" key="8">
    <source>
        <dbReference type="PROSITE-ProRule" id="PRU10072"/>
    </source>
</evidence>
<dbReference type="NCBIfam" id="NF003592">
    <property type="entry name" value="PRK05254.1-5"/>
    <property type="match status" value="1"/>
</dbReference>
<dbReference type="Pfam" id="PF03167">
    <property type="entry name" value="UDG"/>
    <property type="match status" value="1"/>
</dbReference>
<evidence type="ECO:0000256" key="4">
    <source>
        <dbReference type="ARBA" id="ARBA00023128"/>
    </source>
</evidence>
<dbReference type="Proteomes" id="UP000267821">
    <property type="component" value="Unassembled WGS sequence"/>
</dbReference>
<dbReference type="InterPro" id="IPR018085">
    <property type="entry name" value="Ura-DNA_Glyclase_AS"/>
</dbReference>
<dbReference type="GO" id="GO:0004844">
    <property type="term" value="F:uracil DNA N-glycosylase activity"/>
    <property type="evidence" value="ECO:0007669"/>
    <property type="project" value="UniProtKB-UniRule"/>
</dbReference>
<dbReference type="EMBL" id="ML121528">
    <property type="protein sequence ID" value="RPB29082.1"/>
    <property type="molecule type" value="Genomic_DNA"/>
</dbReference>
<evidence type="ECO:0000256" key="3">
    <source>
        <dbReference type="ARBA" id="ARBA00022801"/>
    </source>
</evidence>
<comment type="subcellular location">
    <subcellularLocation>
        <location evidence="7">Mitochondrion</location>
    </subcellularLocation>
    <subcellularLocation>
        <location evidence="7">Nucleus</location>
    </subcellularLocation>
</comment>
<evidence type="ECO:0000256" key="7">
    <source>
        <dbReference type="HAMAP-Rule" id="MF_03166"/>
    </source>
</evidence>
<dbReference type="FunCoup" id="A0A3N4M8Q3">
    <property type="interactions" value="299"/>
</dbReference>
<organism evidence="12 13">
    <name type="scientific">Terfezia boudieri ATCC MYA-4762</name>
    <dbReference type="NCBI Taxonomy" id="1051890"/>
    <lineage>
        <taxon>Eukaryota</taxon>
        <taxon>Fungi</taxon>
        <taxon>Dikarya</taxon>
        <taxon>Ascomycota</taxon>
        <taxon>Pezizomycotina</taxon>
        <taxon>Pezizomycetes</taxon>
        <taxon>Pezizales</taxon>
        <taxon>Pezizaceae</taxon>
        <taxon>Terfezia</taxon>
    </lineage>
</organism>
<feature type="compositionally biased region" description="Basic and acidic residues" evidence="10">
    <location>
        <begin position="333"/>
        <end position="343"/>
    </location>
</feature>
<dbReference type="PROSITE" id="PS00130">
    <property type="entry name" value="U_DNA_GLYCOSYLASE"/>
    <property type="match status" value="1"/>
</dbReference>
<evidence type="ECO:0000256" key="9">
    <source>
        <dbReference type="RuleBase" id="RU003780"/>
    </source>
</evidence>
<dbReference type="SUPFAM" id="SSF52141">
    <property type="entry name" value="Uracil-DNA glycosylase-like"/>
    <property type="match status" value="1"/>
</dbReference>
<dbReference type="OrthoDB" id="10031947at2759"/>
<evidence type="ECO:0000256" key="1">
    <source>
        <dbReference type="ARBA" id="ARBA00008184"/>
    </source>
</evidence>
<proteinExistence type="inferred from homology"/>
<dbReference type="GO" id="GO:0005634">
    <property type="term" value="C:nucleus"/>
    <property type="evidence" value="ECO:0007669"/>
    <property type="project" value="UniProtKB-SubCell"/>
</dbReference>
<evidence type="ECO:0000256" key="2">
    <source>
        <dbReference type="ARBA" id="ARBA00022763"/>
    </source>
</evidence>
<name>A0A3N4M8Q3_9PEZI</name>
<dbReference type="NCBIfam" id="NF003589">
    <property type="entry name" value="PRK05254.1-2"/>
    <property type="match status" value="1"/>
</dbReference>
<keyword evidence="5 7" id="KW-0234">DNA repair</keyword>
<feature type="domain" description="Uracil-DNA glycosylase-like" evidence="11">
    <location>
        <begin position="113"/>
        <end position="277"/>
    </location>
</feature>
<dbReference type="CDD" id="cd10027">
    <property type="entry name" value="UDG-F1-like"/>
    <property type="match status" value="1"/>
</dbReference>